<dbReference type="GO" id="GO:0016874">
    <property type="term" value="F:ligase activity"/>
    <property type="evidence" value="ECO:0007669"/>
    <property type="project" value="UniProtKB-KW"/>
</dbReference>
<name>A0A2P1QUK0_9LEPT</name>
<evidence type="ECO:0000313" key="1">
    <source>
        <dbReference type="EMBL" id="AVQ12576.1"/>
    </source>
</evidence>
<proteinExistence type="predicted"/>
<evidence type="ECO:0000313" key="2">
    <source>
        <dbReference type="Proteomes" id="UP000033961"/>
    </source>
</evidence>
<organism evidence="1 2">
    <name type="scientific">Leptospira santarosai</name>
    <dbReference type="NCBI Taxonomy" id="28183"/>
    <lineage>
        <taxon>Bacteria</taxon>
        <taxon>Pseudomonadati</taxon>
        <taxon>Spirochaetota</taxon>
        <taxon>Spirochaetia</taxon>
        <taxon>Leptospirales</taxon>
        <taxon>Leptospiraceae</taxon>
        <taxon>Leptospira</taxon>
    </lineage>
</organism>
<protein>
    <submittedName>
        <fullName evidence="1">Threonine--tRNA ligase</fullName>
    </submittedName>
</protein>
<dbReference type="Proteomes" id="UP000033961">
    <property type="component" value="Chromosome I"/>
</dbReference>
<dbReference type="AlphaFoldDB" id="A0A2P1QUK0"/>
<dbReference type="EMBL" id="CP027843">
    <property type="protein sequence ID" value="AVQ12576.1"/>
    <property type="molecule type" value="Genomic_DNA"/>
</dbReference>
<keyword evidence="1" id="KW-0436">Ligase</keyword>
<gene>
    <name evidence="1" type="ORF">XB16_2250</name>
</gene>
<sequence length="392" mass="46086">MNIYRALREVHQQFTAKDYSSQNTLGKIIPILQSLNYSEILKIDIDFRNALSHGNMSNENENLVYRFQKNNVENIKSISGVEFDAKIIELLDIASASVVAFLKILALEPSILESALSSVDQDVRDIVIKLRFRSNKIRINDIQRIENNKQINALCVSNVEDKESLCIQLYYIAMFMYLNYPNFSSYFVSYDHERTLCGYIRLKNSEVSELIEAVDSGNAHKLQTKHEKMIYDIKDEVRNRLEYKYFQFPEIKERNHWRIGKIEDIGIEFHKRLKAILIIENGISDKEIIKSFILKSVNEMKNLYTPENPKHDRLFGDREVSAIFINVFKEQELRGEHNIFPSNENFICSITYYRDPEVPRLVYTGIMKQLWEHEYILEDVDLIRVGWNPNFS</sequence>
<reference evidence="1 2" key="1">
    <citation type="journal article" date="2015" name="Genome Announc.">
        <title>Draft Genome Sequences of Leptospira santarosai Strains U160, U164, and U233, Isolated from Asymptomatic Cattle.</title>
        <authorList>
            <person name="Kremer F.S."/>
            <person name="Eslabao M.R."/>
            <person name="Provisor M."/>
            <person name="Woloski R.D."/>
            <person name="Ramires O.V."/>
            <person name="Moreno L.Z."/>
            <person name="Moreno A.M."/>
            <person name="Hamond C."/>
            <person name="Lilenbaum W."/>
            <person name="Dellagostin O.A."/>
        </authorList>
    </citation>
    <scope>NUCLEOTIDE SEQUENCE [LARGE SCALE GENOMIC DNA]</scope>
    <source>
        <strain evidence="1 2">U160</strain>
    </source>
</reference>
<accession>A0A2P1QUK0</accession>